<keyword evidence="6" id="KW-1185">Reference proteome</keyword>
<dbReference type="Gene3D" id="1.10.10.10">
    <property type="entry name" value="Winged helix-like DNA-binding domain superfamily/Winged helix DNA-binding domain"/>
    <property type="match status" value="1"/>
</dbReference>
<evidence type="ECO:0000313" key="6">
    <source>
        <dbReference type="Proteomes" id="UP000318331"/>
    </source>
</evidence>
<feature type="domain" description="HTH gntR-type" evidence="4">
    <location>
        <begin position="32"/>
        <end position="99"/>
    </location>
</feature>
<dbReference type="InterPro" id="IPR036390">
    <property type="entry name" value="WH_DNA-bd_sf"/>
</dbReference>
<dbReference type="Proteomes" id="UP000318331">
    <property type="component" value="Unassembled WGS sequence"/>
</dbReference>
<dbReference type="SMART" id="SM00895">
    <property type="entry name" value="FCD"/>
    <property type="match status" value="1"/>
</dbReference>
<dbReference type="EMBL" id="VFPN01000004">
    <property type="protein sequence ID" value="TQM57625.1"/>
    <property type="molecule type" value="Genomic_DNA"/>
</dbReference>
<sequence>MRFLSSRYTCRVTAEHPTGSPPAGTTHTAYPPGLADQAAETIRQRLIAGELVPGQQLSEAALSDDLAISRNTLREAFRALTYEGLLTHQHHRGVFVVVPTIASIIDIYRVRRIIECQALTQALPKHPAGERMRTASAEALRLRDAGDWVGVGTANMEFHSAIVSLADSQRLDALYANVSAELRLAFSLLDDPEFLHGPYVDLNTTIDTLYAEGRTAEAGVALNDYLLQSERTVLAAYTRHGA</sequence>
<dbReference type="PRINTS" id="PR00035">
    <property type="entry name" value="HTHGNTR"/>
</dbReference>
<dbReference type="Pfam" id="PF07729">
    <property type="entry name" value="FCD"/>
    <property type="match status" value="1"/>
</dbReference>
<gene>
    <name evidence="5" type="ORF">FB466_2620</name>
</gene>
<dbReference type="SMART" id="SM00345">
    <property type="entry name" value="HTH_GNTR"/>
    <property type="match status" value="1"/>
</dbReference>
<dbReference type="InterPro" id="IPR008920">
    <property type="entry name" value="TF_FadR/GntR_C"/>
</dbReference>
<reference evidence="5 6" key="1">
    <citation type="submission" date="2019-06" db="EMBL/GenBank/DDBJ databases">
        <title>Sequencing the genomes of 1000 actinobacteria strains.</title>
        <authorList>
            <person name="Klenk H.-P."/>
        </authorList>
    </citation>
    <scope>NUCLEOTIDE SEQUENCE [LARGE SCALE GENOMIC DNA]</scope>
    <source>
        <strain evidence="5 6">DSM 18031</strain>
    </source>
</reference>
<proteinExistence type="predicted"/>
<dbReference type="Pfam" id="PF00392">
    <property type="entry name" value="GntR"/>
    <property type="match status" value="1"/>
</dbReference>
<evidence type="ECO:0000256" key="3">
    <source>
        <dbReference type="ARBA" id="ARBA00023163"/>
    </source>
</evidence>
<protein>
    <submittedName>
        <fullName evidence="5">DNA-binding GntR family transcriptional regulator</fullName>
    </submittedName>
</protein>
<dbReference type="SUPFAM" id="SSF46785">
    <property type="entry name" value="Winged helix' DNA-binding domain"/>
    <property type="match status" value="1"/>
</dbReference>
<dbReference type="GO" id="GO:0003700">
    <property type="term" value="F:DNA-binding transcription factor activity"/>
    <property type="evidence" value="ECO:0007669"/>
    <property type="project" value="InterPro"/>
</dbReference>
<accession>A0A543HH14</accession>
<dbReference type="PANTHER" id="PTHR43537">
    <property type="entry name" value="TRANSCRIPTIONAL REGULATOR, GNTR FAMILY"/>
    <property type="match status" value="1"/>
</dbReference>
<keyword evidence="1" id="KW-0805">Transcription regulation</keyword>
<dbReference type="PANTHER" id="PTHR43537:SF45">
    <property type="entry name" value="GNTR FAMILY REGULATORY PROTEIN"/>
    <property type="match status" value="1"/>
</dbReference>
<evidence type="ECO:0000256" key="1">
    <source>
        <dbReference type="ARBA" id="ARBA00023015"/>
    </source>
</evidence>
<dbReference type="AlphaFoldDB" id="A0A543HH14"/>
<dbReference type="InterPro" id="IPR011711">
    <property type="entry name" value="GntR_C"/>
</dbReference>
<dbReference type="GO" id="GO:0003677">
    <property type="term" value="F:DNA binding"/>
    <property type="evidence" value="ECO:0007669"/>
    <property type="project" value="UniProtKB-KW"/>
</dbReference>
<keyword evidence="3" id="KW-0804">Transcription</keyword>
<dbReference type="InterPro" id="IPR000524">
    <property type="entry name" value="Tscrpt_reg_HTH_GntR"/>
</dbReference>
<dbReference type="PROSITE" id="PS50949">
    <property type="entry name" value="HTH_GNTR"/>
    <property type="match status" value="1"/>
</dbReference>
<evidence type="ECO:0000313" key="5">
    <source>
        <dbReference type="EMBL" id="TQM57625.1"/>
    </source>
</evidence>
<dbReference type="SUPFAM" id="SSF48008">
    <property type="entry name" value="GntR ligand-binding domain-like"/>
    <property type="match status" value="1"/>
</dbReference>
<dbReference type="CDD" id="cd07377">
    <property type="entry name" value="WHTH_GntR"/>
    <property type="match status" value="1"/>
</dbReference>
<evidence type="ECO:0000256" key="2">
    <source>
        <dbReference type="ARBA" id="ARBA00023125"/>
    </source>
</evidence>
<comment type="caution">
    <text evidence="5">The sequence shown here is derived from an EMBL/GenBank/DDBJ whole genome shotgun (WGS) entry which is preliminary data.</text>
</comment>
<dbReference type="Gene3D" id="1.20.120.530">
    <property type="entry name" value="GntR ligand-binding domain-like"/>
    <property type="match status" value="1"/>
</dbReference>
<dbReference type="InterPro" id="IPR036388">
    <property type="entry name" value="WH-like_DNA-bd_sf"/>
</dbReference>
<name>A0A543HH14_9MICO</name>
<organism evidence="5 6">
    <name type="scientific">Klugiella xanthotipulae</name>
    <dbReference type="NCBI Taxonomy" id="244735"/>
    <lineage>
        <taxon>Bacteria</taxon>
        <taxon>Bacillati</taxon>
        <taxon>Actinomycetota</taxon>
        <taxon>Actinomycetes</taxon>
        <taxon>Micrococcales</taxon>
        <taxon>Microbacteriaceae</taxon>
        <taxon>Klugiella</taxon>
    </lineage>
</organism>
<evidence type="ECO:0000259" key="4">
    <source>
        <dbReference type="PROSITE" id="PS50949"/>
    </source>
</evidence>
<keyword evidence="2 5" id="KW-0238">DNA-binding</keyword>